<organism evidence="2 3">
    <name type="scientific">Perilla frutescens var. hirtella</name>
    <name type="common">Perilla citriodora</name>
    <name type="synonym">Perilla setoyensis</name>
    <dbReference type="NCBI Taxonomy" id="608512"/>
    <lineage>
        <taxon>Eukaryota</taxon>
        <taxon>Viridiplantae</taxon>
        <taxon>Streptophyta</taxon>
        <taxon>Embryophyta</taxon>
        <taxon>Tracheophyta</taxon>
        <taxon>Spermatophyta</taxon>
        <taxon>Magnoliopsida</taxon>
        <taxon>eudicotyledons</taxon>
        <taxon>Gunneridae</taxon>
        <taxon>Pentapetalae</taxon>
        <taxon>asterids</taxon>
        <taxon>lamiids</taxon>
        <taxon>Lamiales</taxon>
        <taxon>Lamiaceae</taxon>
        <taxon>Nepetoideae</taxon>
        <taxon>Elsholtzieae</taxon>
        <taxon>Perilla</taxon>
    </lineage>
</organism>
<proteinExistence type="predicted"/>
<feature type="compositionally biased region" description="Basic and acidic residues" evidence="1">
    <location>
        <begin position="83"/>
        <end position="115"/>
    </location>
</feature>
<feature type="compositionally biased region" description="Polar residues" evidence="1">
    <location>
        <begin position="12"/>
        <end position="25"/>
    </location>
</feature>
<gene>
    <name evidence="2" type="ORF">C2S53_011805</name>
</gene>
<comment type="caution">
    <text evidence="2">The sequence shown here is derived from an EMBL/GenBank/DDBJ whole genome shotgun (WGS) entry which is preliminary data.</text>
</comment>
<name>A0AAD4JHU7_PERFH</name>
<evidence type="ECO:0000256" key="1">
    <source>
        <dbReference type="SAM" id="MobiDB-lite"/>
    </source>
</evidence>
<dbReference type="PANTHER" id="PTHR36410">
    <property type="entry name" value="EXPRESSED PROTEIN"/>
    <property type="match status" value="1"/>
</dbReference>
<feature type="compositionally biased region" description="Basic and acidic residues" evidence="1">
    <location>
        <begin position="44"/>
        <end position="57"/>
    </location>
</feature>
<feature type="region of interest" description="Disordered" evidence="1">
    <location>
        <begin position="1"/>
        <end position="121"/>
    </location>
</feature>
<keyword evidence="3" id="KW-1185">Reference proteome</keyword>
<evidence type="ECO:0000313" key="2">
    <source>
        <dbReference type="EMBL" id="KAH6833403.1"/>
    </source>
</evidence>
<protein>
    <submittedName>
        <fullName evidence="2">Uncharacterized protein</fullName>
    </submittedName>
</protein>
<dbReference type="Proteomes" id="UP001190926">
    <property type="component" value="Unassembled WGS sequence"/>
</dbReference>
<reference evidence="2 3" key="1">
    <citation type="journal article" date="2021" name="Nat. Commun.">
        <title>Incipient diploidization of the medicinal plant Perilla within 10,000 years.</title>
        <authorList>
            <person name="Zhang Y."/>
            <person name="Shen Q."/>
            <person name="Leng L."/>
            <person name="Zhang D."/>
            <person name="Chen S."/>
            <person name="Shi Y."/>
            <person name="Ning Z."/>
            <person name="Chen S."/>
        </authorList>
    </citation>
    <scope>NUCLEOTIDE SEQUENCE [LARGE SCALE GENOMIC DNA]</scope>
    <source>
        <strain evidence="3">cv. PC099</strain>
    </source>
</reference>
<dbReference type="AlphaFoldDB" id="A0AAD4JHU7"/>
<dbReference type="EMBL" id="SDAM02000058">
    <property type="protein sequence ID" value="KAH6833403.1"/>
    <property type="molecule type" value="Genomic_DNA"/>
</dbReference>
<sequence>MINAIRLGKPLQQPSLTSFSLSNSRRAPPSALRFLQAASGEEIMDSKKQSDPAESKTQDTMSSLGEGYATRSDDEGFGCIYGSKEKDDDKIVHELDHDQGSDVKVKEKEKGRNQNKDVAAG</sequence>
<dbReference type="PANTHER" id="PTHR36410:SF1">
    <property type="entry name" value="EXPRESSED PROTEIN"/>
    <property type="match status" value="1"/>
</dbReference>
<accession>A0AAD4JHU7</accession>
<evidence type="ECO:0000313" key="3">
    <source>
        <dbReference type="Proteomes" id="UP001190926"/>
    </source>
</evidence>